<dbReference type="InterPro" id="IPR036890">
    <property type="entry name" value="HATPase_C_sf"/>
</dbReference>
<dbReference type="SUPFAM" id="SSF55874">
    <property type="entry name" value="ATPase domain of HSP90 chaperone/DNA topoisomerase II/histidine kinase"/>
    <property type="match status" value="1"/>
</dbReference>
<dbReference type="InterPro" id="IPR000014">
    <property type="entry name" value="PAS"/>
</dbReference>
<feature type="domain" description="PAC" evidence="13">
    <location>
        <begin position="89"/>
        <end position="141"/>
    </location>
</feature>
<dbReference type="InterPro" id="IPR036097">
    <property type="entry name" value="HisK_dim/P_sf"/>
</dbReference>
<protein>
    <recommendedName>
        <fullName evidence="3">histidine kinase</fullName>
        <ecNumber evidence="3">2.7.13.3</ecNumber>
    </recommendedName>
</protein>
<organism evidence="14 15">
    <name type="scientific">Halalkalibaculum roseum</name>
    <dbReference type="NCBI Taxonomy" id="2709311"/>
    <lineage>
        <taxon>Bacteria</taxon>
        <taxon>Pseudomonadati</taxon>
        <taxon>Balneolota</taxon>
        <taxon>Balneolia</taxon>
        <taxon>Balneolales</taxon>
        <taxon>Balneolaceae</taxon>
        <taxon>Halalkalibaculum</taxon>
    </lineage>
</organism>
<dbReference type="RefSeq" id="WP_165141505.1">
    <property type="nucleotide sequence ID" value="NZ_JAALLT010000003.1"/>
</dbReference>
<dbReference type="GO" id="GO:0016020">
    <property type="term" value="C:membrane"/>
    <property type="evidence" value="ECO:0007669"/>
    <property type="project" value="UniProtKB-SubCell"/>
</dbReference>
<evidence type="ECO:0000256" key="10">
    <source>
        <dbReference type="ARBA" id="ARBA00023136"/>
    </source>
</evidence>
<dbReference type="SUPFAM" id="SSF55785">
    <property type="entry name" value="PYP-like sensor domain (PAS domain)"/>
    <property type="match status" value="1"/>
</dbReference>
<comment type="catalytic activity">
    <reaction evidence="1">
        <text>ATP + protein L-histidine = ADP + protein N-phospho-L-histidine.</text>
        <dbReference type="EC" id="2.7.13.3"/>
    </reaction>
</comment>
<evidence type="ECO:0000256" key="4">
    <source>
        <dbReference type="ARBA" id="ARBA00022553"/>
    </source>
</evidence>
<dbReference type="Pfam" id="PF02518">
    <property type="entry name" value="HATPase_c"/>
    <property type="match status" value="1"/>
</dbReference>
<dbReference type="InterPro" id="IPR004358">
    <property type="entry name" value="Sig_transdc_His_kin-like_C"/>
</dbReference>
<comment type="caution">
    <text evidence="14">The sequence shown here is derived from an EMBL/GenBank/DDBJ whole genome shotgun (WGS) entry which is preliminary data.</text>
</comment>
<dbReference type="CDD" id="cd00130">
    <property type="entry name" value="PAS"/>
    <property type="match status" value="1"/>
</dbReference>
<evidence type="ECO:0000256" key="3">
    <source>
        <dbReference type="ARBA" id="ARBA00012438"/>
    </source>
</evidence>
<dbReference type="PRINTS" id="PR00344">
    <property type="entry name" value="BCTRLSENSOR"/>
</dbReference>
<dbReference type="NCBIfam" id="TIGR00229">
    <property type="entry name" value="sensory_box"/>
    <property type="match status" value="1"/>
</dbReference>
<dbReference type="Pfam" id="PF00512">
    <property type="entry name" value="HisKA"/>
    <property type="match status" value="1"/>
</dbReference>
<dbReference type="InterPro" id="IPR005467">
    <property type="entry name" value="His_kinase_dom"/>
</dbReference>
<dbReference type="PROSITE" id="PS50109">
    <property type="entry name" value="HIS_KIN"/>
    <property type="match status" value="1"/>
</dbReference>
<evidence type="ECO:0000256" key="8">
    <source>
        <dbReference type="ARBA" id="ARBA00022840"/>
    </source>
</evidence>
<dbReference type="InterPro" id="IPR013656">
    <property type="entry name" value="PAS_4"/>
</dbReference>
<keyword evidence="10" id="KW-0472">Membrane</keyword>
<dbReference type="InterPro" id="IPR035965">
    <property type="entry name" value="PAS-like_dom_sf"/>
</dbReference>
<keyword evidence="4" id="KW-0597">Phosphoprotein</keyword>
<feature type="domain" description="Histidine kinase" evidence="12">
    <location>
        <begin position="159"/>
        <end position="382"/>
    </location>
</feature>
<evidence type="ECO:0000256" key="5">
    <source>
        <dbReference type="ARBA" id="ARBA00022679"/>
    </source>
</evidence>
<dbReference type="SMART" id="SM00388">
    <property type="entry name" value="HisKA"/>
    <property type="match status" value="1"/>
</dbReference>
<dbReference type="AlphaFoldDB" id="A0A6M1SUZ0"/>
<dbReference type="InterPro" id="IPR003661">
    <property type="entry name" value="HisK_dim/P_dom"/>
</dbReference>
<keyword evidence="9" id="KW-0902">Two-component regulatory system</keyword>
<dbReference type="Pfam" id="PF08448">
    <property type="entry name" value="PAS_4"/>
    <property type="match status" value="1"/>
</dbReference>
<dbReference type="Gene3D" id="3.30.450.20">
    <property type="entry name" value="PAS domain"/>
    <property type="match status" value="1"/>
</dbReference>
<dbReference type="PANTHER" id="PTHR45339">
    <property type="entry name" value="HYBRID SIGNAL TRANSDUCTION HISTIDINE KINASE J"/>
    <property type="match status" value="1"/>
</dbReference>
<keyword evidence="6" id="KW-0547">Nucleotide-binding</keyword>
<sequence length="479" mass="54706">MNQDNLNDKSFEEKLESSEERFRIFVKHNPASVAMFDRDMRYIVVSDRWLEDYDIKDEEVIGRSHYEIFPDISEDWVEIYQICMTGITRKGEDKIITRGGKEEWIEWEIHPWHETSGEVGGIIIYAELVTDRKNTEMELIKARERAEEASRAKSTFIANMSHEFRTPLNAILGYTQVMQNTGELSDEQRTFVEEISNGGMQLLSMINNVIDLSKIETSRITYKEVSFSVEQLIKDAVDSSISKCRKKGLGLSGTVSKGVPRTLTTDFQKLERILQQLVGNALKYTYQGEVSINIDFERVEEEGSGVNGKLFIIVSDSGIGIPEDKQSQIFKPFSKINSETKEGTGLGLTLVDRLTRFLGGKVEVKSDPGFGSDFMVVIPVKASDELYEESQVFTFVNKTEMKQEKVTVNDISSFIDTLDSENKDIIMEALELQDLEKLSKIDQYLSRRFEPNNKALKKLKKSARDFDFKFINEVLQAVA</sequence>
<dbReference type="Gene3D" id="1.10.287.130">
    <property type="match status" value="1"/>
</dbReference>
<evidence type="ECO:0000256" key="2">
    <source>
        <dbReference type="ARBA" id="ARBA00004370"/>
    </source>
</evidence>
<dbReference type="EC" id="2.7.13.3" evidence="3"/>
<evidence type="ECO:0000256" key="9">
    <source>
        <dbReference type="ARBA" id="ARBA00023012"/>
    </source>
</evidence>
<name>A0A6M1SUZ0_9BACT</name>
<keyword evidence="5" id="KW-0808">Transferase</keyword>
<dbReference type="GO" id="GO:0000155">
    <property type="term" value="F:phosphorelay sensor kinase activity"/>
    <property type="evidence" value="ECO:0007669"/>
    <property type="project" value="InterPro"/>
</dbReference>
<accession>A0A6M1SUZ0</accession>
<evidence type="ECO:0000256" key="1">
    <source>
        <dbReference type="ARBA" id="ARBA00000085"/>
    </source>
</evidence>
<evidence type="ECO:0000256" key="11">
    <source>
        <dbReference type="SAM" id="Coils"/>
    </source>
</evidence>
<evidence type="ECO:0000256" key="7">
    <source>
        <dbReference type="ARBA" id="ARBA00022777"/>
    </source>
</evidence>
<dbReference type="GO" id="GO:0005524">
    <property type="term" value="F:ATP binding"/>
    <property type="evidence" value="ECO:0007669"/>
    <property type="project" value="UniProtKB-KW"/>
</dbReference>
<dbReference type="FunFam" id="1.10.287.130:FF:000038">
    <property type="entry name" value="Sensory transduction histidine kinase"/>
    <property type="match status" value="1"/>
</dbReference>
<feature type="coiled-coil region" evidence="11">
    <location>
        <begin position="125"/>
        <end position="152"/>
    </location>
</feature>
<dbReference type="EMBL" id="JAALLT010000003">
    <property type="protein sequence ID" value="NGP76770.1"/>
    <property type="molecule type" value="Genomic_DNA"/>
</dbReference>
<comment type="subcellular location">
    <subcellularLocation>
        <location evidence="2">Membrane</location>
    </subcellularLocation>
</comment>
<keyword evidence="7" id="KW-0418">Kinase</keyword>
<keyword evidence="15" id="KW-1185">Reference proteome</keyword>
<evidence type="ECO:0000259" key="13">
    <source>
        <dbReference type="PROSITE" id="PS50113"/>
    </source>
</evidence>
<proteinExistence type="predicted"/>
<dbReference type="SUPFAM" id="SSF47384">
    <property type="entry name" value="Homodimeric domain of signal transducing histidine kinase"/>
    <property type="match status" value="1"/>
</dbReference>
<dbReference type="InterPro" id="IPR000700">
    <property type="entry name" value="PAS-assoc_C"/>
</dbReference>
<dbReference type="CDD" id="cd00082">
    <property type="entry name" value="HisKA"/>
    <property type="match status" value="1"/>
</dbReference>
<dbReference type="PROSITE" id="PS50113">
    <property type="entry name" value="PAC"/>
    <property type="match status" value="1"/>
</dbReference>
<keyword evidence="8" id="KW-0067">ATP-binding</keyword>
<gene>
    <name evidence="14" type="ORF">G3570_09005</name>
</gene>
<dbReference type="SMART" id="SM00387">
    <property type="entry name" value="HATPase_c"/>
    <property type="match status" value="1"/>
</dbReference>
<dbReference type="Proteomes" id="UP000473278">
    <property type="component" value="Unassembled WGS sequence"/>
</dbReference>
<dbReference type="InterPro" id="IPR003594">
    <property type="entry name" value="HATPase_dom"/>
</dbReference>
<evidence type="ECO:0000256" key="6">
    <source>
        <dbReference type="ARBA" id="ARBA00022741"/>
    </source>
</evidence>
<dbReference type="Gene3D" id="3.30.565.10">
    <property type="entry name" value="Histidine kinase-like ATPase, C-terminal domain"/>
    <property type="match status" value="1"/>
</dbReference>
<keyword evidence="11" id="KW-0175">Coiled coil</keyword>
<evidence type="ECO:0000313" key="14">
    <source>
        <dbReference type="EMBL" id="NGP76770.1"/>
    </source>
</evidence>
<reference evidence="14 15" key="1">
    <citation type="submission" date="2020-02" db="EMBL/GenBank/DDBJ databases">
        <title>Balneolaceae bacterium YR4-1, complete genome.</title>
        <authorList>
            <person name="Li Y."/>
            <person name="Wu S."/>
        </authorList>
    </citation>
    <scope>NUCLEOTIDE SEQUENCE [LARGE SCALE GENOMIC DNA]</scope>
    <source>
        <strain evidence="14 15">YR4-1</strain>
    </source>
</reference>
<dbReference type="PANTHER" id="PTHR45339:SF1">
    <property type="entry name" value="HYBRID SIGNAL TRANSDUCTION HISTIDINE KINASE J"/>
    <property type="match status" value="1"/>
</dbReference>
<evidence type="ECO:0000313" key="15">
    <source>
        <dbReference type="Proteomes" id="UP000473278"/>
    </source>
</evidence>
<evidence type="ECO:0000259" key="12">
    <source>
        <dbReference type="PROSITE" id="PS50109"/>
    </source>
</evidence>